<reference evidence="1" key="2">
    <citation type="submission" date="2020-03" db="EMBL/GenBank/DDBJ databases">
        <title>Flavobacteriaceae bacterium strain TP-CH-4, a member of the family Flavobacteriaceae isolated from a deep-sea seamount.</title>
        <authorList>
            <person name="Zhang D.-C."/>
        </authorList>
    </citation>
    <scope>NUCLEOTIDE SEQUENCE</scope>
    <source>
        <strain evidence="1">TP-CH-4</strain>
    </source>
</reference>
<dbReference type="Proteomes" id="UP000707206">
    <property type="component" value="Unassembled WGS sequence"/>
</dbReference>
<gene>
    <name evidence="1" type="ORF">FK220_008855</name>
</gene>
<dbReference type="RefSeq" id="WP_152573955.1">
    <property type="nucleotide sequence ID" value="NZ_VIKU02000002.1"/>
</dbReference>
<sequence length="227" mass="26560">MPLGRTALLFFILIGLHTAAQKGEEDCFGTWAVVSGDHRISEKLSIPTVGVLRHYELFQHYEFAFVRTGLTYRFNGTLSGTVGYAYLDSEPFIISPEAKGAQQHWLYEELVLKSTLGNLNLSHRYRLESRWILKTEGTILRHRMRYRLQLKYPMGKRLYANLYNEVFVAFQEPLFNQNRLHLGLAYVVCPSLRFEVGYLKNHFPDIHCDRIRLGLVFKTDWTKKKKR</sequence>
<comment type="caution">
    <text evidence="1">The sequence shown here is derived from an EMBL/GenBank/DDBJ whole genome shotgun (WGS) entry which is preliminary data.</text>
</comment>
<protein>
    <submittedName>
        <fullName evidence="1">DUF2490 domain-containing protein</fullName>
    </submittedName>
</protein>
<evidence type="ECO:0000313" key="1">
    <source>
        <dbReference type="EMBL" id="NHF59447.1"/>
    </source>
</evidence>
<reference evidence="1" key="1">
    <citation type="submission" date="2019-07" db="EMBL/GenBank/DDBJ databases">
        <authorList>
            <person name="De-Chao Zhang Q."/>
        </authorList>
    </citation>
    <scope>NUCLEOTIDE SEQUENCE</scope>
    <source>
        <strain evidence="1">TP-CH-4</strain>
    </source>
</reference>
<dbReference type="AlphaFoldDB" id="A0A967E5H6"/>
<proteinExistence type="predicted"/>
<dbReference type="InterPro" id="IPR019619">
    <property type="entry name" value="DUF2490"/>
</dbReference>
<organism evidence="1 2">
    <name type="scientific">Pelagihabitans pacificus</name>
    <dbReference type="NCBI Taxonomy" id="2696054"/>
    <lineage>
        <taxon>Bacteria</taxon>
        <taxon>Pseudomonadati</taxon>
        <taxon>Bacteroidota</taxon>
        <taxon>Flavobacteriia</taxon>
        <taxon>Flavobacteriales</taxon>
        <taxon>Flavobacteriaceae</taxon>
        <taxon>Pelagihabitans</taxon>
    </lineage>
</organism>
<name>A0A967E5H6_9FLAO</name>
<accession>A0A967E5H6</accession>
<keyword evidence="2" id="KW-1185">Reference proteome</keyword>
<dbReference type="EMBL" id="VIKU02000002">
    <property type="protein sequence ID" value="NHF59447.1"/>
    <property type="molecule type" value="Genomic_DNA"/>
</dbReference>
<evidence type="ECO:0000313" key="2">
    <source>
        <dbReference type="Proteomes" id="UP000707206"/>
    </source>
</evidence>
<dbReference type="Pfam" id="PF10677">
    <property type="entry name" value="DUF2490"/>
    <property type="match status" value="1"/>
</dbReference>